<accession>A0A0P0YYZ3</accession>
<feature type="region of interest" description="Disordered" evidence="1">
    <location>
        <begin position="55"/>
        <end position="96"/>
    </location>
</feature>
<dbReference type="AlphaFoldDB" id="A0A0P0YYZ3"/>
<sequence length="112" mass="12191">MRMPDLACLFPRAVLQDTARYQHDVRGSPFECHDAMNNAFCRMLGSACGRAANPSFRSYRSTPREHQERNGSVPLHSHSGGAGPSSGTAPDPRNALVRSAGAIYRSDCQQSL</sequence>
<name>A0A0P0YYZ3_9HYPH</name>
<organism evidence="2">
    <name type="scientific">Aurantimonas coralicida</name>
    <dbReference type="NCBI Taxonomy" id="182270"/>
    <lineage>
        <taxon>Bacteria</taxon>
        <taxon>Pseudomonadati</taxon>
        <taxon>Pseudomonadota</taxon>
        <taxon>Alphaproteobacteria</taxon>
        <taxon>Hyphomicrobiales</taxon>
        <taxon>Aurantimonadaceae</taxon>
        <taxon>Aurantimonas</taxon>
    </lineage>
</organism>
<evidence type="ECO:0000256" key="1">
    <source>
        <dbReference type="SAM" id="MobiDB-lite"/>
    </source>
</evidence>
<proteinExistence type="predicted"/>
<reference evidence="2" key="1">
    <citation type="journal article" date="2015" name="Proc. Natl. Acad. Sci. U.S.A.">
        <title>Bacterial clade with the ribosomal RNA operon on a small plasmid rather than the chromosome.</title>
        <authorList>
            <person name="Anda M."/>
            <person name="Ohtsubo Y."/>
            <person name="Okubo T."/>
            <person name="Sugawara M."/>
            <person name="Nagata Y."/>
            <person name="Tsuda M."/>
            <person name="Minamisawa K."/>
            <person name="Mitsui H."/>
        </authorList>
    </citation>
    <scope>NUCLEOTIDE SEQUENCE</scope>
    <source>
        <strain evidence="2">DSM 14790</strain>
    </source>
</reference>
<protein>
    <submittedName>
        <fullName evidence="2">Uncharacterized protein</fullName>
    </submittedName>
</protein>
<dbReference type="EMBL" id="LC066373">
    <property type="protein sequence ID" value="BAT26797.1"/>
    <property type="molecule type" value="Genomic_DNA"/>
</dbReference>
<evidence type="ECO:0000313" key="2">
    <source>
        <dbReference type="EMBL" id="BAT26797.1"/>
    </source>
</evidence>